<evidence type="ECO:0000313" key="1">
    <source>
        <dbReference type="EMBL" id="GFT83895.1"/>
    </source>
</evidence>
<keyword evidence="2" id="KW-1185">Reference proteome</keyword>
<dbReference type="Proteomes" id="UP000887013">
    <property type="component" value="Unassembled WGS sequence"/>
</dbReference>
<comment type="caution">
    <text evidence="1">The sequence shown here is derived from an EMBL/GenBank/DDBJ whole genome shotgun (WGS) entry which is preliminary data.</text>
</comment>
<organism evidence="1 2">
    <name type="scientific">Nephila pilipes</name>
    <name type="common">Giant wood spider</name>
    <name type="synonym">Nephila maculata</name>
    <dbReference type="NCBI Taxonomy" id="299642"/>
    <lineage>
        <taxon>Eukaryota</taxon>
        <taxon>Metazoa</taxon>
        <taxon>Ecdysozoa</taxon>
        <taxon>Arthropoda</taxon>
        <taxon>Chelicerata</taxon>
        <taxon>Arachnida</taxon>
        <taxon>Araneae</taxon>
        <taxon>Araneomorphae</taxon>
        <taxon>Entelegynae</taxon>
        <taxon>Araneoidea</taxon>
        <taxon>Nephilidae</taxon>
        <taxon>Nephila</taxon>
    </lineage>
</organism>
<protein>
    <submittedName>
        <fullName evidence="1">Uncharacterized protein</fullName>
    </submittedName>
</protein>
<dbReference type="AlphaFoldDB" id="A0A8X6U5P8"/>
<gene>
    <name evidence="1" type="ORF">NPIL_74331</name>
</gene>
<evidence type="ECO:0000313" key="2">
    <source>
        <dbReference type="Proteomes" id="UP000887013"/>
    </source>
</evidence>
<sequence>MPHDCKQSEVEMRKIWFYYGKGRVNTNRFQRETATSAAREMGSTPLGGKVMMLSFIHKQDIYVWKICPVIRFELFIRSAVTPFLCCCRD</sequence>
<reference evidence="1" key="1">
    <citation type="submission" date="2020-08" db="EMBL/GenBank/DDBJ databases">
        <title>Multicomponent nature underlies the extraordinary mechanical properties of spider dragline silk.</title>
        <authorList>
            <person name="Kono N."/>
            <person name="Nakamura H."/>
            <person name="Mori M."/>
            <person name="Yoshida Y."/>
            <person name="Ohtoshi R."/>
            <person name="Malay A.D."/>
            <person name="Moran D.A.P."/>
            <person name="Tomita M."/>
            <person name="Numata K."/>
            <person name="Arakawa K."/>
        </authorList>
    </citation>
    <scope>NUCLEOTIDE SEQUENCE</scope>
</reference>
<name>A0A8X6U5P8_NEPPI</name>
<dbReference type="EMBL" id="BMAW01023678">
    <property type="protein sequence ID" value="GFT83895.1"/>
    <property type="molecule type" value="Genomic_DNA"/>
</dbReference>
<accession>A0A8X6U5P8</accession>
<proteinExistence type="predicted"/>